<dbReference type="GO" id="GO:0004156">
    <property type="term" value="F:dihydropteroate synthase activity"/>
    <property type="evidence" value="ECO:0007669"/>
    <property type="project" value="UniProtKB-EC"/>
</dbReference>
<dbReference type="Pfam" id="PF00809">
    <property type="entry name" value="Pterin_bind"/>
    <property type="match status" value="1"/>
</dbReference>
<dbReference type="EMBL" id="MFKV01000027">
    <property type="protein sequence ID" value="OGG49807.1"/>
    <property type="molecule type" value="Genomic_DNA"/>
</dbReference>
<dbReference type="GO" id="GO:0046872">
    <property type="term" value="F:metal ion binding"/>
    <property type="evidence" value="ECO:0007669"/>
    <property type="project" value="UniProtKB-KW"/>
</dbReference>
<evidence type="ECO:0000256" key="4">
    <source>
        <dbReference type="ARBA" id="ARBA00009503"/>
    </source>
</evidence>
<sequence length="280" mass="30714">MKSGFEWGERTFLMGVINVTPDSFSGDGVLDTDTLVARGVQMEKDGADIIDVGGESTRPGSTPVPLEEELRRVIPVVKKLSENVRMPISVDTYKAEVARQAIAKGARMINDVWGGRMEPDILKVAAEANVPIVLMHNRSKPRDAVQEEKLGGRYVGVEYRDLMEDIKKELQECVDAALGAGIQKEHILIDPGIGFGKTVEQNLELIRRFDELKELGYPILVGPSRKSFVGYTLDLPPEERLEGTLAAVTLCIQKGADIVRVHDVREAKRAAALADAVVRA</sequence>
<dbReference type="PANTHER" id="PTHR20941">
    <property type="entry name" value="FOLATE SYNTHESIS PROTEINS"/>
    <property type="match status" value="1"/>
</dbReference>
<protein>
    <recommendedName>
        <fullName evidence="6">Dihydropteroate synthase</fullName>
        <ecNumber evidence="5">2.5.1.15</ecNumber>
    </recommendedName>
    <alternativeName>
        <fullName evidence="11">Dihydropteroate pyrophosphorylase</fullName>
    </alternativeName>
</protein>
<dbReference type="InterPro" id="IPR006390">
    <property type="entry name" value="DHP_synth_dom"/>
</dbReference>
<proteinExistence type="inferred from homology"/>
<organism evidence="13 14">
    <name type="scientific">Candidatus Kaiserbacteria bacterium RIFCSPHIGHO2_01_FULL_54_36</name>
    <dbReference type="NCBI Taxonomy" id="1798482"/>
    <lineage>
        <taxon>Bacteria</taxon>
        <taxon>Candidatus Kaiseribacteriota</taxon>
    </lineage>
</organism>
<dbReference type="SUPFAM" id="SSF51717">
    <property type="entry name" value="Dihydropteroate synthetase-like"/>
    <property type="match status" value="1"/>
</dbReference>
<dbReference type="PANTHER" id="PTHR20941:SF1">
    <property type="entry name" value="FOLIC ACID SYNTHESIS PROTEIN FOL1"/>
    <property type="match status" value="1"/>
</dbReference>
<dbReference type="NCBIfam" id="TIGR01496">
    <property type="entry name" value="DHPS"/>
    <property type="match status" value="1"/>
</dbReference>
<accession>A0A1F6CL94</accession>
<dbReference type="GO" id="GO:0005829">
    <property type="term" value="C:cytosol"/>
    <property type="evidence" value="ECO:0007669"/>
    <property type="project" value="TreeGrafter"/>
</dbReference>
<keyword evidence="8" id="KW-0479">Metal-binding</keyword>
<dbReference type="EC" id="2.5.1.15" evidence="5"/>
<dbReference type="AlphaFoldDB" id="A0A1F6CL94"/>
<dbReference type="CDD" id="cd00739">
    <property type="entry name" value="DHPS"/>
    <property type="match status" value="1"/>
</dbReference>
<evidence type="ECO:0000256" key="9">
    <source>
        <dbReference type="ARBA" id="ARBA00022842"/>
    </source>
</evidence>
<evidence type="ECO:0000256" key="6">
    <source>
        <dbReference type="ARBA" id="ARBA00016919"/>
    </source>
</evidence>
<comment type="caution">
    <text evidence="13">The sequence shown here is derived from an EMBL/GenBank/DDBJ whole genome shotgun (WGS) entry which is preliminary data.</text>
</comment>
<evidence type="ECO:0000256" key="7">
    <source>
        <dbReference type="ARBA" id="ARBA00022679"/>
    </source>
</evidence>
<reference evidence="13 14" key="1">
    <citation type="journal article" date="2016" name="Nat. Commun.">
        <title>Thousands of microbial genomes shed light on interconnected biogeochemical processes in an aquifer system.</title>
        <authorList>
            <person name="Anantharaman K."/>
            <person name="Brown C.T."/>
            <person name="Hug L.A."/>
            <person name="Sharon I."/>
            <person name="Castelle C.J."/>
            <person name="Probst A.J."/>
            <person name="Thomas B.C."/>
            <person name="Singh A."/>
            <person name="Wilkins M.J."/>
            <person name="Karaoz U."/>
            <person name="Brodie E.L."/>
            <person name="Williams K.H."/>
            <person name="Hubbard S.S."/>
            <person name="Banfield J.F."/>
        </authorList>
    </citation>
    <scope>NUCLEOTIDE SEQUENCE [LARGE SCALE GENOMIC DNA]</scope>
</reference>
<dbReference type="GO" id="GO:0046654">
    <property type="term" value="P:tetrahydrofolate biosynthetic process"/>
    <property type="evidence" value="ECO:0007669"/>
    <property type="project" value="TreeGrafter"/>
</dbReference>
<evidence type="ECO:0000256" key="10">
    <source>
        <dbReference type="ARBA" id="ARBA00022909"/>
    </source>
</evidence>
<comment type="catalytic activity">
    <reaction evidence="1">
        <text>(7,8-dihydropterin-6-yl)methyl diphosphate + 4-aminobenzoate = 7,8-dihydropteroate + diphosphate</text>
        <dbReference type="Rhea" id="RHEA:19949"/>
        <dbReference type="ChEBI" id="CHEBI:17836"/>
        <dbReference type="ChEBI" id="CHEBI:17839"/>
        <dbReference type="ChEBI" id="CHEBI:33019"/>
        <dbReference type="ChEBI" id="CHEBI:72950"/>
        <dbReference type="EC" id="2.5.1.15"/>
    </reaction>
</comment>
<evidence type="ECO:0000259" key="12">
    <source>
        <dbReference type="PROSITE" id="PS50972"/>
    </source>
</evidence>
<dbReference type="Proteomes" id="UP000178370">
    <property type="component" value="Unassembled WGS sequence"/>
</dbReference>
<evidence type="ECO:0000256" key="3">
    <source>
        <dbReference type="ARBA" id="ARBA00004763"/>
    </source>
</evidence>
<comment type="similarity">
    <text evidence="4">Belongs to the DHPS family.</text>
</comment>
<evidence type="ECO:0000313" key="13">
    <source>
        <dbReference type="EMBL" id="OGG49807.1"/>
    </source>
</evidence>
<gene>
    <name evidence="13" type="ORF">A2763_03565</name>
</gene>
<dbReference type="InterPro" id="IPR045031">
    <property type="entry name" value="DHP_synth-like"/>
</dbReference>
<keyword evidence="7" id="KW-0808">Transferase</keyword>
<evidence type="ECO:0000256" key="5">
    <source>
        <dbReference type="ARBA" id="ARBA00012458"/>
    </source>
</evidence>
<evidence type="ECO:0000313" key="14">
    <source>
        <dbReference type="Proteomes" id="UP000178370"/>
    </source>
</evidence>
<evidence type="ECO:0000256" key="8">
    <source>
        <dbReference type="ARBA" id="ARBA00022723"/>
    </source>
</evidence>
<evidence type="ECO:0000256" key="2">
    <source>
        <dbReference type="ARBA" id="ARBA00001946"/>
    </source>
</evidence>
<dbReference type="InterPro" id="IPR011005">
    <property type="entry name" value="Dihydropteroate_synth-like_sf"/>
</dbReference>
<dbReference type="PROSITE" id="PS50972">
    <property type="entry name" value="PTERIN_BINDING"/>
    <property type="match status" value="1"/>
</dbReference>
<comment type="cofactor">
    <cofactor evidence="2">
        <name>Mg(2+)</name>
        <dbReference type="ChEBI" id="CHEBI:18420"/>
    </cofactor>
</comment>
<comment type="pathway">
    <text evidence="3">Cofactor biosynthesis; tetrahydrofolate biosynthesis; 7,8-dihydrofolate from 2-amino-4-hydroxy-6-hydroxymethyl-7,8-dihydropteridine diphosphate and 4-aminobenzoate: step 1/2.</text>
</comment>
<dbReference type="Gene3D" id="3.20.20.20">
    <property type="entry name" value="Dihydropteroate synthase-like"/>
    <property type="match status" value="1"/>
</dbReference>
<dbReference type="PROSITE" id="PS00793">
    <property type="entry name" value="DHPS_2"/>
    <property type="match status" value="1"/>
</dbReference>
<name>A0A1F6CL94_9BACT</name>
<dbReference type="FunFam" id="3.20.20.20:FF:000006">
    <property type="entry name" value="Dihydropteroate synthase"/>
    <property type="match status" value="1"/>
</dbReference>
<keyword evidence="9" id="KW-0460">Magnesium</keyword>
<dbReference type="STRING" id="1798482.A2763_03565"/>
<dbReference type="GO" id="GO:0046656">
    <property type="term" value="P:folic acid biosynthetic process"/>
    <property type="evidence" value="ECO:0007669"/>
    <property type="project" value="UniProtKB-KW"/>
</dbReference>
<feature type="domain" description="Pterin-binding" evidence="12">
    <location>
        <begin position="11"/>
        <end position="272"/>
    </location>
</feature>
<dbReference type="InterPro" id="IPR000489">
    <property type="entry name" value="Pterin-binding_dom"/>
</dbReference>
<evidence type="ECO:0000256" key="11">
    <source>
        <dbReference type="ARBA" id="ARBA00030193"/>
    </source>
</evidence>
<keyword evidence="10" id="KW-0289">Folate biosynthesis</keyword>
<evidence type="ECO:0000256" key="1">
    <source>
        <dbReference type="ARBA" id="ARBA00000012"/>
    </source>
</evidence>